<evidence type="ECO:0000313" key="12">
    <source>
        <dbReference type="Proteomes" id="UP000078162"/>
    </source>
</evidence>
<dbReference type="CDD" id="cd00009">
    <property type="entry name" value="AAA"/>
    <property type="match status" value="1"/>
</dbReference>
<evidence type="ECO:0000259" key="10">
    <source>
        <dbReference type="SMART" id="SM00382"/>
    </source>
</evidence>
<evidence type="ECO:0000256" key="9">
    <source>
        <dbReference type="SAM" id="MobiDB-lite"/>
    </source>
</evidence>
<keyword evidence="6 8" id="KW-0239">DNA-directed DNA polymerase</keyword>
<dbReference type="SUPFAM" id="SSF52540">
    <property type="entry name" value="P-loop containing nucleoside triphosphate hydrolases"/>
    <property type="match status" value="1"/>
</dbReference>
<evidence type="ECO:0000256" key="6">
    <source>
        <dbReference type="ARBA" id="ARBA00022932"/>
    </source>
</evidence>
<dbReference type="InterPro" id="IPR027417">
    <property type="entry name" value="P-loop_NTPase"/>
</dbReference>
<dbReference type="InterPro" id="IPR003593">
    <property type="entry name" value="AAA+_ATPase"/>
</dbReference>
<dbReference type="GO" id="GO:0005524">
    <property type="term" value="F:ATP binding"/>
    <property type="evidence" value="ECO:0007669"/>
    <property type="project" value="UniProtKB-KW"/>
</dbReference>
<dbReference type="NCBIfam" id="NF004962">
    <property type="entry name" value="PRK06305.1"/>
    <property type="match status" value="1"/>
</dbReference>
<dbReference type="InterPro" id="IPR012763">
    <property type="entry name" value="DNA_pol_III_sug/sutau_N"/>
</dbReference>
<dbReference type="EMBL" id="CP014639">
    <property type="protein sequence ID" value="ANH78189.1"/>
    <property type="molecule type" value="Genomic_DNA"/>
</dbReference>
<dbReference type="Pfam" id="PF13177">
    <property type="entry name" value="DNA_pol3_delta2"/>
    <property type="match status" value="1"/>
</dbReference>
<evidence type="ECO:0000256" key="4">
    <source>
        <dbReference type="ARBA" id="ARBA00022833"/>
    </source>
</evidence>
<dbReference type="GO" id="GO:0006261">
    <property type="term" value="P:DNA-templated DNA replication"/>
    <property type="evidence" value="ECO:0007669"/>
    <property type="project" value="TreeGrafter"/>
</dbReference>
<keyword evidence="4" id="KW-0862">Zinc</keyword>
<dbReference type="InterPro" id="IPR050238">
    <property type="entry name" value="DNA_Rep/Repair_Clamp_Loader"/>
</dbReference>
<evidence type="ECO:0000313" key="11">
    <source>
        <dbReference type="EMBL" id="ANH78189.1"/>
    </source>
</evidence>
<protein>
    <recommendedName>
        <fullName evidence="8">DNA polymerase III subunit gamma/tau</fullName>
        <ecNumber evidence="8">2.7.7.7</ecNumber>
    </recommendedName>
</protein>
<dbReference type="PATRIC" id="fig|1806891.3.peg.14"/>
<dbReference type="NCBIfam" id="TIGR02397">
    <property type="entry name" value="dnaX_nterm"/>
    <property type="match status" value="1"/>
</dbReference>
<dbReference type="InterPro" id="IPR045085">
    <property type="entry name" value="HLD_clamp_pol_III_gamma_tau"/>
</dbReference>
<comment type="function">
    <text evidence="8">DNA polymerase III is a complex, multichain enzyme responsible for most of the replicative synthesis in bacteria. This DNA polymerase also exhibits 3' to 5' exonuclease activity.</text>
</comment>
<comment type="catalytic activity">
    <reaction evidence="7 8">
        <text>DNA(n) + a 2'-deoxyribonucleoside 5'-triphosphate = DNA(n+1) + diphosphate</text>
        <dbReference type="Rhea" id="RHEA:22508"/>
        <dbReference type="Rhea" id="RHEA-COMP:17339"/>
        <dbReference type="Rhea" id="RHEA-COMP:17340"/>
        <dbReference type="ChEBI" id="CHEBI:33019"/>
        <dbReference type="ChEBI" id="CHEBI:61560"/>
        <dbReference type="ChEBI" id="CHEBI:173112"/>
        <dbReference type="EC" id="2.7.7.7"/>
    </reaction>
</comment>
<dbReference type="Gene3D" id="3.40.50.300">
    <property type="entry name" value="P-loop containing nucleotide triphosphate hydrolases"/>
    <property type="match status" value="1"/>
</dbReference>
<dbReference type="GO" id="GO:0003887">
    <property type="term" value="F:DNA-directed DNA polymerase activity"/>
    <property type="evidence" value="ECO:0007669"/>
    <property type="project" value="UniProtKB-KW"/>
</dbReference>
<dbReference type="InterPro" id="IPR008921">
    <property type="entry name" value="DNA_pol3_clamp-load_cplx_C"/>
</dbReference>
<dbReference type="SMART" id="SM00382">
    <property type="entry name" value="AAA"/>
    <property type="match status" value="1"/>
</dbReference>
<evidence type="ECO:0000256" key="7">
    <source>
        <dbReference type="ARBA" id="ARBA00049244"/>
    </source>
</evidence>
<dbReference type="FunFam" id="3.40.50.300:FF:000014">
    <property type="entry name" value="DNA polymerase III subunit gamma/tau"/>
    <property type="match status" value="1"/>
</dbReference>
<reference evidence="12" key="1">
    <citation type="submission" date="2016-03" db="EMBL/GenBank/DDBJ databases">
        <title>Culture-independent genomics supports pathogen discovery for uncultivable bacteria within the genus Chlamydia.</title>
        <authorList>
            <person name="Taylor-Brown A."/>
            <person name="Bachmann N.L."/>
            <person name="Borel N."/>
            <person name="Polkinghorne A."/>
        </authorList>
    </citation>
    <scope>NUCLEOTIDE SEQUENCE [LARGE SCALE GENOMIC DNA]</scope>
    <source>
        <strain evidence="12">2742-308</strain>
    </source>
</reference>
<dbReference type="OrthoDB" id="9810148at2"/>
<evidence type="ECO:0000256" key="2">
    <source>
        <dbReference type="ARBA" id="ARBA00022723"/>
    </source>
</evidence>
<keyword evidence="8" id="KW-0548">Nucleotidyltransferase</keyword>
<gene>
    <name evidence="8" type="primary">dnaX</name>
    <name evidence="11" type="ORF">Cs308_0013</name>
</gene>
<proteinExistence type="inferred from homology"/>
<feature type="region of interest" description="Disordered" evidence="9">
    <location>
        <begin position="376"/>
        <end position="395"/>
    </location>
</feature>
<dbReference type="RefSeq" id="WP_066481142.1">
    <property type="nucleotide sequence ID" value="NZ_CP014639.1"/>
</dbReference>
<dbReference type="GO" id="GO:0009360">
    <property type="term" value="C:DNA polymerase III complex"/>
    <property type="evidence" value="ECO:0007669"/>
    <property type="project" value="InterPro"/>
</dbReference>
<keyword evidence="8" id="KW-0808">Transferase</keyword>
<evidence type="ECO:0000256" key="1">
    <source>
        <dbReference type="ARBA" id="ARBA00006360"/>
    </source>
</evidence>
<feature type="domain" description="AAA+ ATPase" evidence="10">
    <location>
        <begin position="40"/>
        <end position="183"/>
    </location>
</feature>
<organism evidence="11 12">
    <name type="scientific">Candidatus Chlamydia sanziniae</name>
    <dbReference type="NCBI Taxonomy" id="1806891"/>
    <lineage>
        <taxon>Bacteria</taxon>
        <taxon>Pseudomonadati</taxon>
        <taxon>Chlamydiota</taxon>
        <taxon>Chlamydiia</taxon>
        <taxon>Chlamydiales</taxon>
        <taxon>Chlamydiaceae</taxon>
        <taxon>Chlamydia/Chlamydophila group</taxon>
        <taxon>Chlamydia</taxon>
    </lineage>
</organism>
<dbReference type="GO" id="GO:0003677">
    <property type="term" value="F:DNA binding"/>
    <property type="evidence" value="ECO:0007669"/>
    <property type="project" value="InterPro"/>
</dbReference>
<dbReference type="SUPFAM" id="SSF48019">
    <property type="entry name" value="post-AAA+ oligomerization domain-like"/>
    <property type="match status" value="1"/>
</dbReference>
<sequence length="453" mass="50136">MTQVSYQASSRKYRPQNFAEILGQSSIVTVLKNALLLERAVHAYIFSGIRGTGKTTLARIFTKALNCTYLSAEGEPCNSCASCKEVTAGSSLDVIEIDGASHRGIEDIRQINETVLFSPAKSKYKIYIIDEVHMLTKEAFNALLKTLEEPPRHVKFFLATTEIHKVPSTILSRCQKLHLQRIPDSMIIEKLLLMAQDNSIETSKEALVPIARAAQGSLRDAESLYDYATVLLGNTLSTKAVADALGLVSLDTFCALEEAIRQGDVLAALTPVTALLNAGIVPTIFLHEFTLFYRDLLFISDPSSRLAKIAGLYQPEQLLEMIDFLGESARHLQHTIFEQTFLETSIIHLIRIFHRPTLSQLVSTIQTKEWESLRDPKELDLEQAQPTPLPTPKTTSLYEEQSLLPQTDVQQQSLSKVVLSVKANTSPSLAGSATTDTLLQFAVVEFSGILTKE</sequence>
<dbReference type="GO" id="GO:0046872">
    <property type="term" value="F:metal ion binding"/>
    <property type="evidence" value="ECO:0007669"/>
    <property type="project" value="UniProtKB-KW"/>
</dbReference>
<dbReference type="STRING" id="1806891.Cs308_0013"/>
<evidence type="ECO:0000256" key="8">
    <source>
        <dbReference type="RuleBase" id="RU364063"/>
    </source>
</evidence>
<keyword evidence="2" id="KW-0479">Metal-binding</keyword>
<dbReference type="PANTHER" id="PTHR11669:SF0">
    <property type="entry name" value="PROTEIN STICHEL-LIKE 2"/>
    <property type="match status" value="1"/>
</dbReference>
<evidence type="ECO:0000256" key="3">
    <source>
        <dbReference type="ARBA" id="ARBA00022741"/>
    </source>
</evidence>
<name>A0A1A9HT80_9CHLA</name>
<dbReference type="Pfam" id="PF22608">
    <property type="entry name" value="DNAX_ATPase_lid"/>
    <property type="match status" value="1"/>
</dbReference>
<dbReference type="AlphaFoldDB" id="A0A1A9HT80"/>
<comment type="subunit">
    <text evidence="8">DNA polymerase III contains a core (composed of alpha, epsilon and theta chains) that associates with a tau subunit. This core dimerizes to form the POLIII' complex. PolIII' associates with the gamma complex (composed of gamma, delta, delta', psi and chi chains) and with the beta chain to form the complete DNA polymerase III complex.</text>
</comment>
<dbReference type="KEGG" id="csaz:Cs308_0013"/>
<dbReference type="PANTHER" id="PTHR11669">
    <property type="entry name" value="REPLICATION FACTOR C / DNA POLYMERASE III GAMMA-TAU SUBUNIT"/>
    <property type="match status" value="1"/>
</dbReference>
<keyword evidence="8" id="KW-0235">DNA replication</keyword>
<comment type="similarity">
    <text evidence="1 8">Belongs to the DnaX/STICHEL family.</text>
</comment>
<evidence type="ECO:0000256" key="5">
    <source>
        <dbReference type="ARBA" id="ARBA00022840"/>
    </source>
</evidence>
<keyword evidence="5 8" id="KW-0067">ATP-binding</keyword>
<keyword evidence="3 8" id="KW-0547">Nucleotide-binding</keyword>
<keyword evidence="12" id="KW-1185">Reference proteome</keyword>
<dbReference type="Gene3D" id="1.10.8.60">
    <property type="match status" value="1"/>
</dbReference>
<accession>A0A1A9HT80</accession>
<dbReference type="EC" id="2.7.7.7" evidence="8"/>
<dbReference type="Proteomes" id="UP000078162">
    <property type="component" value="Chromosome"/>
</dbReference>